<name>A0A482VFN3_ASBVE</name>
<proteinExistence type="predicted"/>
<reference evidence="1 2" key="1">
    <citation type="submission" date="2017-03" db="EMBL/GenBank/DDBJ databases">
        <title>Genome of the blue death feigning beetle - Asbolus verrucosus.</title>
        <authorList>
            <person name="Rider S.D."/>
        </authorList>
    </citation>
    <scope>NUCLEOTIDE SEQUENCE [LARGE SCALE GENOMIC DNA]</scope>
    <source>
        <strain evidence="1">Butters</strain>
        <tissue evidence="1">Head and leg muscle</tissue>
    </source>
</reference>
<evidence type="ECO:0000313" key="2">
    <source>
        <dbReference type="Proteomes" id="UP000292052"/>
    </source>
</evidence>
<comment type="caution">
    <text evidence="1">The sequence shown here is derived from an EMBL/GenBank/DDBJ whole genome shotgun (WGS) entry which is preliminary data.</text>
</comment>
<gene>
    <name evidence="1" type="ORF">BDFB_010424</name>
</gene>
<keyword evidence="2" id="KW-1185">Reference proteome</keyword>
<dbReference type="Proteomes" id="UP000292052">
    <property type="component" value="Unassembled WGS sequence"/>
</dbReference>
<evidence type="ECO:0000313" key="1">
    <source>
        <dbReference type="EMBL" id="RZC18439.1"/>
    </source>
</evidence>
<sequence>MPFERSNSPL</sequence>
<protein>
    <submittedName>
        <fullName evidence="1">Uncharacterized protein</fullName>
    </submittedName>
</protein>
<organism evidence="1 2">
    <name type="scientific">Asbolus verrucosus</name>
    <name type="common">Desert ironclad beetle</name>
    <dbReference type="NCBI Taxonomy" id="1661398"/>
    <lineage>
        <taxon>Eukaryota</taxon>
        <taxon>Metazoa</taxon>
        <taxon>Ecdysozoa</taxon>
        <taxon>Arthropoda</taxon>
        <taxon>Hexapoda</taxon>
        <taxon>Insecta</taxon>
        <taxon>Pterygota</taxon>
        <taxon>Neoptera</taxon>
        <taxon>Endopterygota</taxon>
        <taxon>Coleoptera</taxon>
        <taxon>Polyphaga</taxon>
        <taxon>Cucujiformia</taxon>
        <taxon>Tenebrionidae</taxon>
        <taxon>Pimeliinae</taxon>
        <taxon>Asbolus</taxon>
    </lineage>
</organism>
<accession>A0A482VFN3</accession>
<dbReference type="EMBL" id="QDEB01103993">
    <property type="protein sequence ID" value="RZC18439.1"/>
    <property type="molecule type" value="Genomic_DNA"/>
</dbReference>